<evidence type="ECO:0000256" key="3">
    <source>
        <dbReference type="ARBA" id="ARBA00022490"/>
    </source>
</evidence>
<dbReference type="EMBL" id="KN818223">
    <property type="protein sequence ID" value="KIL70763.1"/>
    <property type="molecule type" value="Genomic_DNA"/>
</dbReference>
<evidence type="ECO:0000256" key="6">
    <source>
        <dbReference type="ARBA" id="ARBA00023315"/>
    </source>
</evidence>
<dbReference type="AlphaFoldDB" id="A0A0C2XNM3"/>
<comment type="subcellular location">
    <subcellularLocation>
        <location evidence="2">Cytoplasm</location>
    </subcellularLocation>
    <subcellularLocation>
        <location evidence="1">Nucleus</location>
    </subcellularLocation>
</comment>
<keyword evidence="3" id="KW-0963">Cytoplasm</keyword>
<dbReference type="GO" id="GO:0010485">
    <property type="term" value="F:histone H4 acetyltransferase activity"/>
    <property type="evidence" value="ECO:0007669"/>
    <property type="project" value="InterPro"/>
</dbReference>
<organism evidence="7 8">
    <name type="scientific">Amanita muscaria (strain Koide BX008)</name>
    <dbReference type="NCBI Taxonomy" id="946122"/>
    <lineage>
        <taxon>Eukaryota</taxon>
        <taxon>Fungi</taxon>
        <taxon>Dikarya</taxon>
        <taxon>Basidiomycota</taxon>
        <taxon>Agaricomycotina</taxon>
        <taxon>Agaricomycetes</taxon>
        <taxon>Agaricomycetidae</taxon>
        <taxon>Agaricales</taxon>
        <taxon>Pluteineae</taxon>
        <taxon>Amanitaceae</taxon>
        <taxon>Amanita</taxon>
    </lineage>
</organism>
<dbReference type="InParanoid" id="A0A0C2XNM3"/>
<evidence type="ECO:0000313" key="8">
    <source>
        <dbReference type="Proteomes" id="UP000054549"/>
    </source>
</evidence>
<dbReference type="InterPro" id="IPR039949">
    <property type="entry name" value="NAA40"/>
</dbReference>
<evidence type="ECO:0000313" key="7">
    <source>
        <dbReference type="EMBL" id="KIL70763.1"/>
    </source>
</evidence>
<sequence>MTTWFEAPSDRYKIKISRTSELDDNERHDVWSVLETNMRDLYIHSSLGWDVTEKRKELFHPNSRFLRVFNDNDLVAFNMFRFELEESIEVLYW</sequence>
<dbReference type="GO" id="GO:1990189">
    <property type="term" value="F:protein N-terminal-serine acetyltransferase activity"/>
    <property type="evidence" value="ECO:0007669"/>
    <property type="project" value="TreeGrafter"/>
</dbReference>
<keyword evidence="4" id="KW-0808">Transferase</keyword>
<evidence type="ECO:0000256" key="2">
    <source>
        <dbReference type="ARBA" id="ARBA00004496"/>
    </source>
</evidence>
<keyword evidence="8" id="KW-1185">Reference proteome</keyword>
<dbReference type="GO" id="GO:0005737">
    <property type="term" value="C:cytoplasm"/>
    <property type="evidence" value="ECO:0007669"/>
    <property type="project" value="UniProtKB-SubCell"/>
</dbReference>
<dbReference type="Gene3D" id="3.40.630.30">
    <property type="match status" value="1"/>
</dbReference>
<protein>
    <submittedName>
        <fullName evidence="7">Uncharacterized protein</fullName>
    </submittedName>
</protein>
<dbReference type="OrthoDB" id="424551at2759"/>
<accession>A0A0C2XNM3</accession>
<keyword evidence="6" id="KW-0012">Acyltransferase</keyword>
<dbReference type="PANTHER" id="PTHR20531">
    <property type="entry name" value="N-ALPHA-ACETYLTRANSFERASE 40"/>
    <property type="match status" value="1"/>
</dbReference>
<evidence type="ECO:0000256" key="5">
    <source>
        <dbReference type="ARBA" id="ARBA00023242"/>
    </source>
</evidence>
<evidence type="ECO:0000256" key="1">
    <source>
        <dbReference type="ARBA" id="ARBA00004123"/>
    </source>
</evidence>
<proteinExistence type="predicted"/>
<reference evidence="7 8" key="1">
    <citation type="submission" date="2014-04" db="EMBL/GenBank/DDBJ databases">
        <title>Evolutionary Origins and Diversification of the Mycorrhizal Mutualists.</title>
        <authorList>
            <consortium name="DOE Joint Genome Institute"/>
            <consortium name="Mycorrhizal Genomics Consortium"/>
            <person name="Kohler A."/>
            <person name="Kuo A."/>
            <person name="Nagy L.G."/>
            <person name="Floudas D."/>
            <person name="Copeland A."/>
            <person name="Barry K.W."/>
            <person name="Cichocki N."/>
            <person name="Veneault-Fourrey C."/>
            <person name="LaButti K."/>
            <person name="Lindquist E.A."/>
            <person name="Lipzen A."/>
            <person name="Lundell T."/>
            <person name="Morin E."/>
            <person name="Murat C."/>
            <person name="Riley R."/>
            <person name="Ohm R."/>
            <person name="Sun H."/>
            <person name="Tunlid A."/>
            <person name="Henrissat B."/>
            <person name="Grigoriev I.V."/>
            <person name="Hibbett D.S."/>
            <person name="Martin F."/>
        </authorList>
    </citation>
    <scope>NUCLEOTIDE SEQUENCE [LARGE SCALE GENOMIC DNA]</scope>
    <source>
        <strain evidence="7 8">Koide BX008</strain>
    </source>
</reference>
<dbReference type="GO" id="GO:0005634">
    <property type="term" value="C:nucleus"/>
    <property type="evidence" value="ECO:0007669"/>
    <property type="project" value="UniProtKB-SubCell"/>
</dbReference>
<name>A0A0C2XNM3_AMAMK</name>
<gene>
    <name evidence="7" type="ORF">M378DRAFT_155699</name>
</gene>
<keyword evidence="5" id="KW-0539">Nucleus</keyword>
<dbReference type="GO" id="GO:0043998">
    <property type="term" value="F:histone H2A acetyltransferase activity"/>
    <property type="evidence" value="ECO:0007669"/>
    <property type="project" value="InterPro"/>
</dbReference>
<evidence type="ECO:0000256" key="4">
    <source>
        <dbReference type="ARBA" id="ARBA00022679"/>
    </source>
</evidence>
<dbReference type="STRING" id="946122.A0A0C2XNM3"/>
<dbReference type="HOGENOM" id="CLU_2399204_0_0_1"/>
<dbReference type="PANTHER" id="PTHR20531:SF1">
    <property type="entry name" value="N-ALPHA-ACETYLTRANSFERASE 40"/>
    <property type="match status" value="1"/>
</dbReference>
<dbReference type="Proteomes" id="UP000054549">
    <property type="component" value="Unassembled WGS sequence"/>
</dbReference>